<dbReference type="Proteomes" id="UP000184452">
    <property type="component" value="Unassembled WGS sequence"/>
</dbReference>
<feature type="region of interest" description="Disordered" evidence="1">
    <location>
        <begin position="1"/>
        <end position="69"/>
    </location>
</feature>
<evidence type="ECO:0000313" key="3">
    <source>
        <dbReference type="Proteomes" id="UP000184452"/>
    </source>
</evidence>
<accession>A0A1M6QI37</accession>
<dbReference type="EMBL" id="FQZK01000015">
    <property type="protein sequence ID" value="SHK19687.1"/>
    <property type="molecule type" value="Genomic_DNA"/>
</dbReference>
<feature type="compositionally biased region" description="Basic and acidic residues" evidence="1">
    <location>
        <begin position="36"/>
        <end position="61"/>
    </location>
</feature>
<dbReference type="AlphaFoldDB" id="A0A1M6QI37"/>
<name>A0A1M6QI37_9ACTN</name>
<proteinExistence type="predicted"/>
<evidence type="ECO:0000256" key="1">
    <source>
        <dbReference type="SAM" id="MobiDB-lite"/>
    </source>
</evidence>
<dbReference type="Pfam" id="PF19756">
    <property type="entry name" value="DUF6243"/>
    <property type="match status" value="1"/>
</dbReference>
<keyword evidence="3" id="KW-1185">Reference proteome</keyword>
<protein>
    <submittedName>
        <fullName evidence="2">Uncharacterized protein</fullName>
    </submittedName>
</protein>
<dbReference type="InterPro" id="IPR046210">
    <property type="entry name" value="DUF6243"/>
</dbReference>
<reference evidence="2 3" key="1">
    <citation type="submission" date="2016-11" db="EMBL/GenBank/DDBJ databases">
        <authorList>
            <person name="Jaros S."/>
            <person name="Januszkiewicz K."/>
            <person name="Wedrychowicz H."/>
        </authorList>
    </citation>
    <scope>NUCLEOTIDE SEQUENCE [LARGE SCALE GENOMIC DNA]</scope>
    <source>
        <strain evidence="2 3">CGMCC 4.5723</strain>
    </source>
</reference>
<organism evidence="2 3">
    <name type="scientific">Nocardiopsis flavescens</name>
    <dbReference type="NCBI Taxonomy" id="758803"/>
    <lineage>
        <taxon>Bacteria</taxon>
        <taxon>Bacillati</taxon>
        <taxon>Actinomycetota</taxon>
        <taxon>Actinomycetes</taxon>
        <taxon>Streptosporangiales</taxon>
        <taxon>Nocardiopsidaceae</taxon>
        <taxon>Nocardiopsis</taxon>
    </lineage>
</organism>
<evidence type="ECO:0000313" key="2">
    <source>
        <dbReference type="EMBL" id="SHK19687.1"/>
    </source>
</evidence>
<sequence>MARNNDNLLGQGGGRGVSRSTAKGGRGGPSGPSADAQRRKEDLLRKIKERTQADEPGEVKNAEGSGAAE</sequence>
<dbReference type="OrthoDB" id="3431909at2"/>
<gene>
    <name evidence="2" type="ORF">SAMN05421803_11563</name>
</gene>
<dbReference type="RefSeq" id="WP_073381281.1">
    <property type="nucleotide sequence ID" value="NZ_FQZK01000015.1"/>
</dbReference>